<dbReference type="SUPFAM" id="SSF63829">
    <property type="entry name" value="Calcium-dependent phosphotriesterase"/>
    <property type="match status" value="1"/>
</dbReference>
<dbReference type="EMBL" id="JAPQKO010000006">
    <property type="protein sequence ID" value="KAJ5155550.1"/>
    <property type="molecule type" value="Genomic_DNA"/>
</dbReference>
<dbReference type="OrthoDB" id="4449395at2759"/>
<protein>
    <submittedName>
        <fullName evidence="1">Uncharacterized protein</fullName>
    </submittedName>
</protein>
<name>A0A9W9HSW3_9EURO</name>
<dbReference type="AlphaFoldDB" id="A0A9W9HSW3"/>
<reference evidence="1" key="1">
    <citation type="submission" date="2022-11" db="EMBL/GenBank/DDBJ databases">
        <authorList>
            <person name="Petersen C."/>
        </authorList>
    </citation>
    <scope>NUCLEOTIDE SEQUENCE</scope>
    <source>
        <strain evidence="1">IBT 21917</strain>
    </source>
</reference>
<accession>A0A9W9HSW3</accession>
<organism evidence="1 2">
    <name type="scientific">Penicillium capsulatum</name>
    <dbReference type="NCBI Taxonomy" id="69766"/>
    <lineage>
        <taxon>Eukaryota</taxon>
        <taxon>Fungi</taxon>
        <taxon>Dikarya</taxon>
        <taxon>Ascomycota</taxon>
        <taxon>Pezizomycotina</taxon>
        <taxon>Eurotiomycetes</taxon>
        <taxon>Eurotiomycetidae</taxon>
        <taxon>Eurotiales</taxon>
        <taxon>Aspergillaceae</taxon>
        <taxon>Penicillium</taxon>
    </lineage>
</organism>
<keyword evidence="2" id="KW-1185">Reference proteome</keyword>
<comment type="caution">
    <text evidence="1">The sequence shown here is derived from an EMBL/GenBank/DDBJ whole genome shotgun (WGS) entry which is preliminary data.</text>
</comment>
<sequence>MLTRALAWASLVFNPITSPDTAPIQPQERLLPGDQQRPWQDILTGIRDQTSLTIHDRDGVRKWSLDRDNITQILPDDVHDCINAGPEVAEVKYMNHGKSIAATFSDSVIVVNHTPDNPATDKQITFALCRGRNGFGDTHTVEPLPGNLLAVATTGQRSWDGIVIFDASPSLPLTGSPPVLQNITGFPTVHSMIWDEQAQMLWAAGTDAAADGSDPVPAYGTLMSYPWDAKEKRLRDEDRKIYKLDQAYDLEAEWGRGYPWWAGMHDLIPIPGQRKFLLTEDRGLHAFDIETGRFTEHYQDVADKYLGGFQFDPFHTRHGNNSHGQWEDLPQSDLKSLSIAPDGSFVYVQAMWTQYRDNTTNLVVNGHLHELDLGGGHEMYRSRWFGDLPGWPKP</sequence>
<evidence type="ECO:0000313" key="2">
    <source>
        <dbReference type="Proteomes" id="UP001146351"/>
    </source>
</evidence>
<dbReference type="Proteomes" id="UP001146351">
    <property type="component" value="Unassembled WGS sequence"/>
</dbReference>
<proteinExistence type="predicted"/>
<reference evidence="1" key="2">
    <citation type="journal article" date="2023" name="IMA Fungus">
        <title>Comparative genomic study of the Penicillium genus elucidates a diverse pangenome and 15 lateral gene transfer events.</title>
        <authorList>
            <person name="Petersen C."/>
            <person name="Sorensen T."/>
            <person name="Nielsen M.R."/>
            <person name="Sondergaard T.E."/>
            <person name="Sorensen J.L."/>
            <person name="Fitzpatrick D.A."/>
            <person name="Frisvad J.C."/>
            <person name="Nielsen K.L."/>
        </authorList>
    </citation>
    <scope>NUCLEOTIDE SEQUENCE</scope>
    <source>
        <strain evidence="1">IBT 21917</strain>
    </source>
</reference>
<evidence type="ECO:0000313" key="1">
    <source>
        <dbReference type="EMBL" id="KAJ5155550.1"/>
    </source>
</evidence>
<gene>
    <name evidence="1" type="ORF">N7492_008353</name>
</gene>